<dbReference type="PROSITE" id="PS00086">
    <property type="entry name" value="CYTOCHROME_P450"/>
    <property type="match status" value="1"/>
</dbReference>
<evidence type="ECO:0000256" key="4">
    <source>
        <dbReference type="ARBA" id="ARBA00010617"/>
    </source>
</evidence>
<evidence type="ECO:0008006" key="17">
    <source>
        <dbReference type="Google" id="ProtNLM"/>
    </source>
</evidence>
<feature type="binding site" description="axial binding residue" evidence="13">
    <location>
        <position position="335"/>
    </location>
    <ligand>
        <name>heme</name>
        <dbReference type="ChEBI" id="CHEBI:30413"/>
    </ligand>
    <ligandPart>
        <name>Fe</name>
        <dbReference type="ChEBI" id="CHEBI:18248"/>
    </ligandPart>
</feature>
<comment type="subcellular location">
    <subcellularLocation>
        <location evidence="2">Membrane</location>
    </subcellularLocation>
</comment>
<evidence type="ECO:0000256" key="13">
    <source>
        <dbReference type="PIRSR" id="PIRSR602401-1"/>
    </source>
</evidence>
<dbReference type="GO" id="GO:0020037">
    <property type="term" value="F:heme binding"/>
    <property type="evidence" value="ECO:0007669"/>
    <property type="project" value="InterPro"/>
</dbReference>
<evidence type="ECO:0000256" key="5">
    <source>
        <dbReference type="ARBA" id="ARBA00022617"/>
    </source>
</evidence>
<dbReference type="Gene3D" id="1.10.630.10">
    <property type="entry name" value="Cytochrome P450"/>
    <property type="match status" value="1"/>
</dbReference>
<organism evidence="15 16">
    <name type="scientific">Meripilus lineatus</name>
    <dbReference type="NCBI Taxonomy" id="2056292"/>
    <lineage>
        <taxon>Eukaryota</taxon>
        <taxon>Fungi</taxon>
        <taxon>Dikarya</taxon>
        <taxon>Basidiomycota</taxon>
        <taxon>Agaricomycotina</taxon>
        <taxon>Agaricomycetes</taxon>
        <taxon>Polyporales</taxon>
        <taxon>Meripilaceae</taxon>
        <taxon>Meripilus</taxon>
    </lineage>
</organism>
<keyword evidence="12" id="KW-0472">Membrane</keyword>
<dbReference type="InterPro" id="IPR017972">
    <property type="entry name" value="Cyt_P450_CS"/>
</dbReference>
<evidence type="ECO:0000256" key="8">
    <source>
        <dbReference type="ARBA" id="ARBA00022989"/>
    </source>
</evidence>
<evidence type="ECO:0000313" key="16">
    <source>
        <dbReference type="Proteomes" id="UP001212997"/>
    </source>
</evidence>
<dbReference type="GO" id="GO:0016020">
    <property type="term" value="C:membrane"/>
    <property type="evidence" value="ECO:0007669"/>
    <property type="project" value="UniProtKB-SubCell"/>
</dbReference>
<evidence type="ECO:0000256" key="11">
    <source>
        <dbReference type="ARBA" id="ARBA00023033"/>
    </source>
</evidence>
<dbReference type="InterPro" id="IPR001128">
    <property type="entry name" value="Cyt_P450"/>
</dbReference>
<keyword evidence="9 14" id="KW-0560">Oxidoreductase</keyword>
<evidence type="ECO:0000256" key="14">
    <source>
        <dbReference type="RuleBase" id="RU000461"/>
    </source>
</evidence>
<dbReference type="GO" id="GO:0005506">
    <property type="term" value="F:iron ion binding"/>
    <property type="evidence" value="ECO:0007669"/>
    <property type="project" value="InterPro"/>
</dbReference>
<evidence type="ECO:0000256" key="10">
    <source>
        <dbReference type="ARBA" id="ARBA00023004"/>
    </source>
</evidence>
<dbReference type="Proteomes" id="UP001212997">
    <property type="component" value="Unassembled WGS sequence"/>
</dbReference>
<keyword evidence="7 13" id="KW-0479">Metal-binding</keyword>
<keyword evidence="8" id="KW-1133">Transmembrane helix</keyword>
<name>A0AAD5USH5_9APHY</name>
<comment type="caution">
    <text evidence="15">The sequence shown here is derived from an EMBL/GenBank/DDBJ whole genome shotgun (WGS) entry which is preliminary data.</text>
</comment>
<proteinExistence type="inferred from homology"/>
<keyword evidence="10 13" id="KW-0408">Iron</keyword>
<keyword evidence="5 13" id="KW-0349">Heme</keyword>
<evidence type="ECO:0000256" key="12">
    <source>
        <dbReference type="ARBA" id="ARBA00023136"/>
    </source>
</evidence>
<dbReference type="GO" id="GO:0004497">
    <property type="term" value="F:monooxygenase activity"/>
    <property type="evidence" value="ECO:0007669"/>
    <property type="project" value="UniProtKB-KW"/>
</dbReference>
<comment type="pathway">
    <text evidence="3">Secondary metabolite biosynthesis.</text>
</comment>
<dbReference type="PANTHER" id="PTHR46300:SF5">
    <property type="entry name" value="CYTOCHROME P450"/>
    <property type="match status" value="1"/>
</dbReference>
<dbReference type="PRINTS" id="PR00463">
    <property type="entry name" value="EP450I"/>
</dbReference>
<evidence type="ECO:0000313" key="15">
    <source>
        <dbReference type="EMBL" id="KAJ3474621.1"/>
    </source>
</evidence>
<dbReference type="InterPro" id="IPR002401">
    <property type="entry name" value="Cyt_P450_E_grp-I"/>
</dbReference>
<evidence type="ECO:0000256" key="2">
    <source>
        <dbReference type="ARBA" id="ARBA00004370"/>
    </source>
</evidence>
<dbReference type="PRINTS" id="PR00385">
    <property type="entry name" value="P450"/>
</dbReference>
<dbReference type="Pfam" id="PF00067">
    <property type="entry name" value="p450"/>
    <property type="match status" value="1"/>
</dbReference>
<reference evidence="15" key="1">
    <citation type="submission" date="2022-07" db="EMBL/GenBank/DDBJ databases">
        <title>Genome Sequence of Physisporinus lineatus.</title>
        <authorList>
            <person name="Buettner E."/>
        </authorList>
    </citation>
    <scope>NUCLEOTIDE SEQUENCE</scope>
    <source>
        <strain evidence="15">VT162</strain>
    </source>
</reference>
<accession>A0AAD5USH5</accession>
<evidence type="ECO:0000256" key="7">
    <source>
        <dbReference type="ARBA" id="ARBA00022723"/>
    </source>
</evidence>
<comment type="similarity">
    <text evidence="4 14">Belongs to the cytochrome P450 family.</text>
</comment>
<evidence type="ECO:0000256" key="9">
    <source>
        <dbReference type="ARBA" id="ARBA00023002"/>
    </source>
</evidence>
<dbReference type="SUPFAM" id="SSF48264">
    <property type="entry name" value="Cytochrome P450"/>
    <property type="match status" value="1"/>
</dbReference>
<comment type="cofactor">
    <cofactor evidence="1 13">
        <name>heme</name>
        <dbReference type="ChEBI" id="CHEBI:30413"/>
    </cofactor>
</comment>
<evidence type="ECO:0000256" key="6">
    <source>
        <dbReference type="ARBA" id="ARBA00022692"/>
    </source>
</evidence>
<gene>
    <name evidence="15" type="ORF">NLI96_g12354</name>
</gene>
<dbReference type="EMBL" id="JANAWD010001016">
    <property type="protein sequence ID" value="KAJ3474621.1"/>
    <property type="molecule type" value="Genomic_DNA"/>
</dbReference>
<dbReference type="PANTHER" id="PTHR46300">
    <property type="entry name" value="P450, PUTATIVE (EUROFUNG)-RELATED-RELATED"/>
    <property type="match status" value="1"/>
</dbReference>
<dbReference type="InterPro" id="IPR050364">
    <property type="entry name" value="Cytochrome_P450_fung"/>
</dbReference>
<evidence type="ECO:0000256" key="3">
    <source>
        <dbReference type="ARBA" id="ARBA00005179"/>
    </source>
</evidence>
<evidence type="ECO:0000256" key="1">
    <source>
        <dbReference type="ARBA" id="ARBA00001971"/>
    </source>
</evidence>
<keyword evidence="6" id="KW-0812">Transmembrane</keyword>
<protein>
    <recommendedName>
        <fullName evidence="17">Cytochrome P450</fullName>
    </recommendedName>
</protein>
<dbReference type="CDD" id="cd11065">
    <property type="entry name" value="CYP64-like"/>
    <property type="match status" value="1"/>
</dbReference>
<keyword evidence="11 14" id="KW-0503">Monooxygenase</keyword>
<dbReference type="GO" id="GO:0016705">
    <property type="term" value="F:oxidoreductase activity, acting on paired donors, with incorporation or reduction of molecular oxygen"/>
    <property type="evidence" value="ECO:0007669"/>
    <property type="project" value="InterPro"/>
</dbReference>
<dbReference type="InterPro" id="IPR036396">
    <property type="entry name" value="Cyt_P450_sf"/>
</dbReference>
<keyword evidence="16" id="KW-1185">Reference proteome</keyword>
<sequence>MLELLGWASGPLVFLGYGRAFHDTRKIFQKQLSRQTSAIFQDNQSRQAAILAQNLLETPDKFEDHIQRFASAVVMEIAYGHHVSSPDDPYLRIADKINELVAGIGAQGSNLVDLFPFLIKLPAWFPGAWYIRYANKHLPTFLRIQRYGFDEVRKEMERGTAKPSFLSLNLEELAREGRESEEEFRRLEVSSFHLYGAGGETTKSTLHTMILALLLNPQAQKKAQGEIDKVIGVHRLPDFTDREALPYVECLMYETMRWHPAVPLGIPHRVMEDDMYEGMFIPKGSTIVPNIRSMTLDESVHKNPETFFPERYLPQPAGLGEGYPHSVFGFGRRLCPGRHLAVASVWIVLVTLLSAFDIRPVKDANGDDIIPPAEFHTALSSHPVPFKCAITPRSELARNLVLRSKE</sequence>
<dbReference type="AlphaFoldDB" id="A0AAD5USH5"/>